<keyword evidence="1" id="KW-0812">Transmembrane</keyword>
<accession>M1MP69</accession>
<reference evidence="2 3" key="1">
    <citation type="submission" date="2013-02" db="EMBL/GenBank/DDBJ databases">
        <title>Genome sequence of Clostridium saccharoperbutylacetonicum N1-4(HMT).</title>
        <authorList>
            <person name="Poehlein A."/>
            <person name="Daniel R."/>
        </authorList>
    </citation>
    <scope>NUCLEOTIDE SEQUENCE [LARGE SCALE GENOMIC DNA]</scope>
    <source>
        <strain evidence="3">N1-4(HMT)</strain>
    </source>
</reference>
<keyword evidence="3" id="KW-1185">Reference proteome</keyword>
<dbReference type="KEGG" id="csr:Cspa_c27680"/>
<feature type="transmembrane region" description="Helical" evidence="1">
    <location>
        <begin position="6"/>
        <end position="28"/>
    </location>
</feature>
<evidence type="ECO:0000256" key="1">
    <source>
        <dbReference type="SAM" id="Phobius"/>
    </source>
</evidence>
<proteinExistence type="predicted"/>
<dbReference type="AlphaFoldDB" id="M1MP69"/>
<organism evidence="2 3">
    <name type="scientific">Clostridium saccharoperbutylacetonicum N1-4(HMT)</name>
    <dbReference type="NCBI Taxonomy" id="931276"/>
    <lineage>
        <taxon>Bacteria</taxon>
        <taxon>Bacillati</taxon>
        <taxon>Bacillota</taxon>
        <taxon>Clostridia</taxon>
        <taxon>Eubacteriales</taxon>
        <taxon>Clostridiaceae</taxon>
        <taxon>Clostridium</taxon>
    </lineage>
</organism>
<evidence type="ECO:0000313" key="2">
    <source>
        <dbReference type="EMBL" id="AGF56531.1"/>
    </source>
</evidence>
<dbReference type="Proteomes" id="UP000011728">
    <property type="component" value="Chromosome"/>
</dbReference>
<keyword evidence="1" id="KW-1133">Transmembrane helix</keyword>
<name>M1MP69_9CLOT</name>
<dbReference type="RefSeq" id="WP_015392850.1">
    <property type="nucleotide sequence ID" value="NC_020291.1"/>
</dbReference>
<dbReference type="EMBL" id="CP004121">
    <property type="protein sequence ID" value="AGF56531.1"/>
    <property type="molecule type" value="Genomic_DNA"/>
</dbReference>
<protein>
    <submittedName>
        <fullName evidence="2">Uncharacterized protein</fullName>
    </submittedName>
</protein>
<gene>
    <name evidence="2" type="ORF">Cspa_c27680</name>
</gene>
<dbReference type="STRING" id="36745.CLSAP_25150"/>
<dbReference type="PATRIC" id="fig|931276.5.peg.2780"/>
<evidence type="ECO:0000313" key="3">
    <source>
        <dbReference type="Proteomes" id="UP000011728"/>
    </source>
</evidence>
<dbReference type="HOGENOM" id="CLU_2698155_0_0_9"/>
<keyword evidence="1" id="KW-0472">Membrane</keyword>
<sequence length="90" mass="10002">MDLTAMGSLIGSVGFPIGLALIIIYGVYRGFKALCDKFFKPILDEFLKLLSTITENNKVLVETNASFVGNINTKMEDIEQKVDRIMEKLG</sequence>